<evidence type="ECO:0000313" key="5">
    <source>
        <dbReference type="EMBL" id="CZS88078.1"/>
    </source>
</evidence>
<dbReference type="Gene3D" id="1.20.58.2150">
    <property type="match status" value="1"/>
</dbReference>
<evidence type="ECO:0000313" key="6">
    <source>
        <dbReference type="Proteomes" id="UP000178129"/>
    </source>
</evidence>
<keyword evidence="3" id="KW-0732">Signal</keyword>
<dbReference type="Gene3D" id="2.60.120.1620">
    <property type="match status" value="1"/>
</dbReference>
<evidence type="ECO:0000256" key="3">
    <source>
        <dbReference type="SAM" id="SignalP"/>
    </source>
</evidence>
<feature type="compositionally biased region" description="Basic and acidic residues" evidence="2">
    <location>
        <begin position="124"/>
        <end position="140"/>
    </location>
</feature>
<dbReference type="PANTHER" id="PTHR37842:SF2">
    <property type="entry name" value="GYLCOSYL HYDROLASE 115 C-TERMINAL DOMAIN-CONTAINING PROTEIN"/>
    <property type="match status" value="1"/>
</dbReference>
<accession>A0A1E1JQL7</accession>
<dbReference type="AlphaFoldDB" id="A0A1E1JQL7"/>
<dbReference type="InParanoid" id="A0A1E1JQL7"/>
<keyword evidence="6" id="KW-1185">Reference proteome</keyword>
<dbReference type="Pfam" id="PF17829">
    <property type="entry name" value="GH115_C"/>
    <property type="match status" value="1"/>
</dbReference>
<dbReference type="Gene3D" id="3.30.379.10">
    <property type="entry name" value="Chitobiase/beta-hexosaminidase domain 2-like"/>
    <property type="match status" value="1"/>
</dbReference>
<dbReference type="PANTHER" id="PTHR37842">
    <property type="match status" value="1"/>
</dbReference>
<dbReference type="EMBL" id="FJUW01000001">
    <property type="protein sequence ID" value="CZS88078.1"/>
    <property type="molecule type" value="Genomic_DNA"/>
</dbReference>
<feature type="domain" description="Gylcosyl hydrolase 115 C-terminal" evidence="4">
    <location>
        <begin position="936"/>
        <end position="1109"/>
    </location>
</feature>
<feature type="signal peptide" evidence="3">
    <location>
        <begin position="1"/>
        <end position="23"/>
    </location>
</feature>
<dbReference type="GO" id="GO:0016787">
    <property type="term" value="F:hydrolase activity"/>
    <property type="evidence" value="ECO:0007669"/>
    <property type="project" value="UniProtKB-KW"/>
</dbReference>
<evidence type="ECO:0000256" key="1">
    <source>
        <dbReference type="ARBA" id="ARBA00022801"/>
    </source>
</evidence>
<sequence length="1139" mass="123713">MKIPLDFLALGLSFSTLLKPAIALGQTYSVTTDSSQSASLLKLAGDSQSGQILLSADEWWGVLRAAEDLAGDFGKATGKSLTLGHWDGYGNSTRTGDVPSVNATSVNATRGDRGQSDVKRHLGGIFRRDGGEAVQTEKRSSLPPSGEAGERSPPTSSVHEHVVRNPLGVTVSYKYQPVTSFVNYTLGPDKFFTGPTLLSSSSASTKTVIIAGTIGKSSLIDFLIDSGKLDVSPIRGKWESFISQVIVSPLPGVDHALVIAGSDLRGSVYGLYDVSEGLGVSPWYWWADVPVRKVNGVWAKGGKKVQLAPSIKFRGIYINDEKPALTSWIQANYADGQYGAGFNHFFYARVFELLLRLRANYLWPAMWSSMFNADDTDNQPLADAFGIVMGSSHTEPMLRADAEWNNFGRQYGGNGAWAYHSNNASIDSYFEYGAERAKPYAANSLFTVGLRGLSDSPIPLPDSEAIAVLEAAIKAQQAVLAKVFTNNKVSDIPQLWCLYKEVQGYYEQLGLTVPEHVTLLWTDDNWGNIRRLPIGNETSRSGGAGVYYHFDYVGGFKSYKWINTIQLSKTVEQMQLAYARQADRVWIANVGDLKALEIPIEHFMDLAYDTPKWGYDSALTWMKLWAAREFGAEHSDAISSILDRYSMYAGRKKYELLGPDTYSILNYNEADAILTQWDHLANDAQGVYDSLEETAQPAFYELILHPVLGGQAVNQVYIWSAKNSHWSLQKRNSANKAAMDVLKAFKTDAQLTDRYHKLLGGKWNHMLAQTHLGDSGYWQQVMRNTAPPVSFVQDLETSLGGNIGVAMEGSDGYLSGDDVTLLHAGSAGKLVLQPMNPYGPKTRWIDIFARGTAGCDWTLSPSASYVSLSQNTGHTGGNNATDTRVFISVDWATAPAAPSNATVNINITSTCNWGFYQQPIIQVPIFNPSIPVGFTGFVESDRHISIEAEHASRNSTVKDVSYMTLSSYGRTRSGVTLMPVLAPTQPAGTGPVLEYDIFSLASYPTINITLHISSSMNQNGAARPLAYGIAFDAEAPQVVQFATGMGALGAAADGIWGLFGSGVTTSTNHTLSTAGKHTLKIWAVEPGVIFQKIIIDFGGVLKSNLGPPESFRAGVDKVGTYKGDNFAGVDIKDGVTTGN</sequence>
<dbReference type="InterPro" id="IPR031924">
    <property type="entry name" value="GH115"/>
</dbReference>
<comment type="caution">
    <text evidence="5">The sequence shown here is derived from an EMBL/GenBank/DDBJ whole genome shotgun (WGS) entry which is preliminary data.</text>
</comment>
<dbReference type="Gene3D" id="3.20.20.520">
    <property type="entry name" value="Glycosyl hydrolase family 115"/>
    <property type="match status" value="1"/>
</dbReference>
<dbReference type="InterPro" id="IPR029018">
    <property type="entry name" value="Hex-like_dom2"/>
</dbReference>
<dbReference type="STRING" id="914237.A0A1E1JQL7"/>
<evidence type="ECO:0000256" key="2">
    <source>
        <dbReference type="SAM" id="MobiDB-lite"/>
    </source>
</evidence>
<feature type="chain" id="PRO_5009445164" description="Gylcosyl hydrolase 115 C-terminal domain-containing protein" evidence="3">
    <location>
        <begin position="24"/>
        <end position="1139"/>
    </location>
</feature>
<proteinExistence type="predicted"/>
<dbReference type="InterPro" id="IPR041437">
    <property type="entry name" value="GH115_C"/>
</dbReference>
<protein>
    <recommendedName>
        <fullName evidence="4">Gylcosyl hydrolase 115 C-terminal domain-containing protein</fullName>
    </recommendedName>
</protein>
<gene>
    <name evidence="5" type="ORF">RCO7_01048</name>
</gene>
<evidence type="ECO:0000259" key="4">
    <source>
        <dbReference type="Pfam" id="PF17829"/>
    </source>
</evidence>
<name>A0A1E1JQL7_9HELO</name>
<dbReference type="Proteomes" id="UP000178129">
    <property type="component" value="Unassembled WGS sequence"/>
</dbReference>
<organism evidence="5 6">
    <name type="scientific">Rhynchosporium graminicola</name>
    <dbReference type="NCBI Taxonomy" id="2792576"/>
    <lineage>
        <taxon>Eukaryota</taxon>
        <taxon>Fungi</taxon>
        <taxon>Dikarya</taxon>
        <taxon>Ascomycota</taxon>
        <taxon>Pezizomycotina</taxon>
        <taxon>Leotiomycetes</taxon>
        <taxon>Helotiales</taxon>
        <taxon>Ploettnerulaceae</taxon>
        <taxon>Rhynchosporium</taxon>
    </lineage>
</organism>
<keyword evidence="1" id="KW-0378">Hydrolase</keyword>
<reference evidence="6" key="1">
    <citation type="submission" date="2016-03" db="EMBL/GenBank/DDBJ databases">
        <authorList>
            <person name="Ploux O."/>
        </authorList>
    </citation>
    <scope>NUCLEOTIDE SEQUENCE [LARGE SCALE GENOMIC DNA]</scope>
    <source>
        <strain evidence="6">UK7</strain>
    </source>
</reference>
<dbReference type="InterPro" id="IPR042301">
    <property type="entry name" value="GH115_sf"/>
</dbReference>
<feature type="region of interest" description="Disordered" evidence="2">
    <location>
        <begin position="124"/>
        <end position="159"/>
    </location>
</feature>
<dbReference type="Pfam" id="PF15979">
    <property type="entry name" value="Glyco_hydro_115"/>
    <property type="match status" value="1"/>
</dbReference>